<dbReference type="InterPro" id="IPR011766">
    <property type="entry name" value="TPP_enzyme_TPP-bd"/>
</dbReference>
<keyword evidence="6" id="KW-0560">Oxidoreductase</keyword>
<evidence type="ECO:0000256" key="1">
    <source>
        <dbReference type="ARBA" id="ARBA00009032"/>
    </source>
</evidence>
<dbReference type="PANTHER" id="PTHR32154:SF0">
    <property type="entry name" value="PYRUVATE-FLAVODOXIN OXIDOREDUCTASE-RELATED"/>
    <property type="match status" value="1"/>
</dbReference>
<name>A0A5P6VPN2_PSEXY</name>
<dbReference type="SUPFAM" id="SSF54862">
    <property type="entry name" value="4Fe-4S ferredoxins"/>
    <property type="match status" value="1"/>
</dbReference>
<dbReference type="InterPro" id="IPR017896">
    <property type="entry name" value="4Fe4S_Fe-S-bd"/>
</dbReference>
<keyword evidence="4" id="KW-0479">Metal-binding</keyword>
<keyword evidence="5" id="KW-0249">Electron transport</keyword>
<dbReference type="Pfam" id="PF13484">
    <property type="entry name" value="Fer4_16"/>
    <property type="match status" value="1"/>
</dbReference>
<evidence type="ECO:0000256" key="7">
    <source>
        <dbReference type="ARBA" id="ARBA00023004"/>
    </source>
</evidence>
<keyword evidence="2" id="KW-0813">Transport</keyword>
<keyword evidence="10" id="KW-0670">Pyruvate</keyword>
<dbReference type="PROSITE" id="PS00198">
    <property type="entry name" value="4FE4S_FER_1"/>
    <property type="match status" value="1"/>
</dbReference>
<evidence type="ECO:0000313" key="11">
    <source>
        <dbReference type="Proteomes" id="UP000327030"/>
    </source>
</evidence>
<keyword evidence="8" id="KW-0411">Iron-sulfur</keyword>
<dbReference type="InterPro" id="IPR009014">
    <property type="entry name" value="Transketo_C/PFOR_II"/>
</dbReference>
<sequence length="1061" mass="115753">MRGIVMRETMTIDGNEAAALVAYQFTEAAFIYPITPSTSMAEKVEKWSSENKTNLLDEKVEVCQMQSEAGVAGAMHGALACGALASTFTSSQGLLLMLPNMYKIAAERLPGVFYVASRTVATHALSIFGDHSDIYAMRQTGAAILCASSVQEVMDLAPVAHASALAGRLPVIFFFDGFRTSHETQKIECWSKEALKDFFDSVALKDFRDNSLHPDHDVIMGSAQNPDVFFQTREASNLSYMLMPETVKAKMNIVNTKLGTSYAPFNYYGAKDAEHVVVAMGSVCETLCSVVDYMNRQGSKVGVCKVRLYRPFSGLDFIDCLPDTVRQISVLDRTKEPGGAGEPLYLDVLSALNNSRFAGVAVFHGRYGLASKDTTPEQLIAVFENRIKKEFTIGIKDDVTLLSLDSIEVNDNVDFSGSNICCKFWGRGGDGTISGCKNIARIIGDNTELYPQLYSEYDSRKTGGLTISHLRIGTKPIRAPYLVRQTHFAVCMHFEDLKNQPAIVSELAVGGKLLVNCDYSADELTTRLPLEICKALVDKKIFVYTIDADGLSKKIGLGPHINIMCIAAFMHLAQIMPADDFSMLLANQTSISYGDNNSVLNKNLKAIELGCSSIVKMDFNLNNKWNDNSFNNQDKAEPPVSAYLNSANGKSQRGCSALVKPGLAKYVPVWTPNQCIQCNHCSFVCPHAAIRPFALSKEECSDAPDGLKYAALNGLEKYNFSINVSVMDCTGCASCLSVCPNHGHALTLKPLAQAKENQMAFDYCASLPPKTDISKKFRVHSVKGSQFQKPLLEFSGACGGCGETPYAKLLTQLFGERMYIANATGCSSIWGNSAPYPAYASAYSGKGPAWSNSLFEDAAEFGFGMLKADEILTKTFKTEKKSHWIFGGDGWAYDIGYGGLEHVLSKGVDINVLVFDTEVYSNTGGQLSGATPTGAKVKFATSGKKSSKINLTERFISHGDVYVASVAMGADMNQCIKAMMEAESYPGPSIIFAYCPCIAHGIKSTMAHSQDEQALAVATGHWKLFRYDPRLAAKGMEPFQLDSSMPNKDYSVFTNNEKRFL</sequence>
<evidence type="ECO:0000256" key="3">
    <source>
        <dbReference type="ARBA" id="ARBA00022485"/>
    </source>
</evidence>
<keyword evidence="3" id="KW-0004">4Fe-4S</keyword>
<dbReference type="InterPro" id="IPR002880">
    <property type="entry name" value="Pyrv_Fd/Flavodoxin_OxRdtase_N"/>
</dbReference>
<dbReference type="GO" id="GO:0006979">
    <property type="term" value="P:response to oxidative stress"/>
    <property type="evidence" value="ECO:0007669"/>
    <property type="project" value="TreeGrafter"/>
</dbReference>
<feature type="domain" description="4Fe-4S ferredoxin-type" evidence="9">
    <location>
        <begin position="666"/>
        <end position="695"/>
    </location>
</feature>
<keyword evidence="7" id="KW-0408">Iron</keyword>
<organism evidence="10 11">
    <name type="scientific">Pseudobutyrivibrio xylanivorans</name>
    <dbReference type="NCBI Taxonomy" id="185007"/>
    <lineage>
        <taxon>Bacteria</taxon>
        <taxon>Bacillati</taxon>
        <taxon>Bacillota</taxon>
        <taxon>Clostridia</taxon>
        <taxon>Lachnospirales</taxon>
        <taxon>Lachnospiraceae</taxon>
        <taxon>Pseudobutyrivibrio</taxon>
    </lineage>
</organism>
<dbReference type="KEGG" id="pxv:FXF36_07045"/>
<dbReference type="InterPro" id="IPR011895">
    <property type="entry name" value="Pyrv_flavodox_OxRed"/>
</dbReference>
<dbReference type="InterPro" id="IPR050722">
    <property type="entry name" value="Pyruvate:ferred/Flavod_OxRd"/>
</dbReference>
<dbReference type="InterPro" id="IPR002869">
    <property type="entry name" value="Pyrv_flavodox_OxRed_cen"/>
</dbReference>
<dbReference type="OrthoDB" id="9794954at2"/>
<dbReference type="InterPro" id="IPR019752">
    <property type="entry name" value="Pyrv/ketoisovalerate_OxRed_cat"/>
</dbReference>
<comment type="similarity">
    <text evidence="1">Belongs to the pyruvate:ferredoxin/flavodoxin oxidoreductase family.</text>
</comment>
<dbReference type="Proteomes" id="UP000327030">
    <property type="component" value="Chromosome 1"/>
</dbReference>
<dbReference type="SUPFAM" id="SSF53323">
    <property type="entry name" value="Pyruvate-ferredoxin oxidoreductase, PFOR, domain III"/>
    <property type="match status" value="1"/>
</dbReference>
<accession>A0A5P6VPN2</accession>
<dbReference type="InterPro" id="IPR033412">
    <property type="entry name" value="PFOR_II"/>
</dbReference>
<gene>
    <name evidence="10" type="primary">nifJ</name>
    <name evidence="10" type="ORF">FXF36_07045</name>
</gene>
<dbReference type="AlphaFoldDB" id="A0A5P6VPN2"/>
<dbReference type="GO" id="GO:0022900">
    <property type="term" value="P:electron transport chain"/>
    <property type="evidence" value="ECO:0007669"/>
    <property type="project" value="InterPro"/>
</dbReference>
<dbReference type="InterPro" id="IPR017900">
    <property type="entry name" value="4Fe4S_Fe_S_CS"/>
</dbReference>
<dbReference type="GO" id="GO:0030976">
    <property type="term" value="F:thiamine pyrophosphate binding"/>
    <property type="evidence" value="ECO:0007669"/>
    <property type="project" value="InterPro"/>
</dbReference>
<evidence type="ECO:0000256" key="8">
    <source>
        <dbReference type="ARBA" id="ARBA00023014"/>
    </source>
</evidence>
<dbReference type="Gene3D" id="3.30.70.20">
    <property type="match status" value="1"/>
</dbReference>
<dbReference type="Pfam" id="PF02775">
    <property type="entry name" value="TPP_enzyme_C"/>
    <property type="match status" value="1"/>
</dbReference>
<evidence type="ECO:0000256" key="6">
    <source>
        <dbReference type="ARBA" id="ARBA00023002"/>
    </source>
</evidence>
<dbReference type="CDD" id="cd07034">
    <property type="entry name" value="TPP_PYR_PFOR_IOR-alpha_like"/>
    <property type="match status" value="1"/>
</dbReference>
<reference evidence="11" key="1">
    <citation type="submission" date="2019-08" db="EMBL/GenBank/DDBJ databases">
        <title>Complete Genome Sequence of the Polysaccharide-Degrading Rumen Bacterium Pseudobutyrivibrio xylanivorans MA3014.</title>
        <authorList>
            <person name="Palevich N."/>
            <person name="Maclean P.H."/>
            <person name="Kelly W.J."/>
            <person name="Leahy S.C."/>
            <person name="Rakonjac J."/>
            <person name="Attwood G.T."/>
        </authorList>
    </citation>
    <scope>NUCLEOTIDE SEQUENCE [LARGE SCALE GENOMIC DNA]</scope>
    <source>
        <strain evidence="11">MA3014</strain>
    </source>
</reference>
<evidence type="ECO:0000256" key="2">
    <source>
        <dbReference type="ARBA" id="ARBA00022448"/>
    </source>
</evidence>
<dbReference type="PROSITE" id="PS51379">
    <property type="entry name" value="4FE4S_FER_2"/>
    <property type="match status" value="2"/>
</dbReference>
<feature type="domain" description="4Fe-4S ferredoxin-type" evidence="9">
    <location>
        <begin position="718"/>
        <end position="751"/>
    </location>
</feature>
<dbReference type="EMBL" id="CP043028">
    <property type="protein sequence ID" value="QFJ54626.1"/>
    <property type="molecule type" value="Genomic_DNA"/>
</dbReference>
<dbReference type="Gene3D" id="3.40.920.10">
    <property type="entry name" value="Pyruvate-ferredoxin oxidoreductase, PFOR, domain III"/>
    <property type="match status" value="1"/>
</dbReference>
<dbReference type="PANTHER" id="PTHR32154">
    <property type="entry name" value="PYRUVATE-FLAVODOXIN OXIDOREDUCTASE-RELATED"/>
    <property type="match status" value="1"/>
</dbReference>
<dbReference type="SUPFAM" id="SSF52922">
    <property type="entry name" value="TK C-terminal domain-like"/>
    <property type="match status" value="1"/>
</dbReference>
<protein>
    <submittedName>
        <fullName evidence="10">Pyruvate:ferredoxin (Flavodoxin) oxidoreductase</fullName>
    </submittedName>
</protein>
<dbReference type="GO" id="GO:0016903">
    <property type="term" value="F:oxidoreductase activity, acting on the aldehyde or oxo group of donors"/>
    <property type="evidence" value="ECO:0007669"/>
    <property type="project" value="InterPro"/>
</dbReference>
<dbReference type="SUPFAM" id="SSF52518">
    <property type="entry name" value="Thiamin diphosphate-binding fold (THDP-binding)"/>
    <property type="match status" value="2"/>
</dbReference>
<evidence type="ECO:0000256" key="5">
    <source>
        <dbReference type="ARBA" id="ARBA00022982"/>
    </source>
</evidence>
<evidence type="ECO:0000313" key="10">
    <source>
        <dbReference type="EMBL" id="QFJ54626.1"/>
    </source>
</evidence>
<dbReference type="Pfam" id="PF17147">
    <property type="entry name" value="PFOR_II"/>
    <property type="match status" value="1"/>
</dbReference>
<dbReference type="InterPro" id="IPR029061">
    <property type="entry name" value="THDP-binding"/>
</dbReference>
<dbReference type="FunFam" id="3.40.50.970:FF:000012">
    <property type="entry name" value="Pyruvate:ferredoxin (Flavodoxin) oxidoreductase"/>
    <property type="match status" value="1"/>
</dbReference>
<proteinExistence type="inferred from homology"/>
<dbReference type="GO" id="GO:0005506">
    <property type="term" value="F:iron ion binding"/>
    <property type="evidence" value="ECO:0007669"/>
    <property type="project" value="InterPro"/>
</dbReference>
<evidence type="ECO:0000256" key="4">
    <source>
        <dbReference type="ARBA" id="ARBA00022723"/>
    </source>
</evidence>
<dbReference type="Gene3D" id="3.40.50.970">
    <property type="match status" value="2"/>
</dbReference>
<dbReference type="FunFam" id="3.40.50.920:FF:000007">
    <property type="entry name" value="Pyruvate:ferredoxin (Flavodoxin) oxidoreductase"/>
    <property type="match status" value="1"/>
</dbReference>
<evidence type="ECO:0000259" key="9">
    <source>
        <dbReference type="PROSITE" id="PS51379"/>
    </source>
</evidence>
<dbReference type="NCBIfam" id="TIGR02176">
    <property type="entry name" value="pyruv_ox_red"/>
    <property type="match status" value="1"/>
</dbReference>
<dbReference type="Gene3D" id="3.40.50.920">
    <property type="match status" value="1"/>
</dbReference>
<dbReference type="Pfam" id="PF01558">
    <property type="entry name" value="POR"/>
    <property type="match status" value="1"/>
</dbReference>
<dbReference type="GO" id="GO:0051539">
    <property type="term" value="F:4 iron, 4 sulfur cluster binding"/>
    <property type="evidence" value="ECO:0007669"/>
    <property type="project" value="UniProtKB-KW"/>
</dbReference>
<dbReference type="Pfam" id="PF01855">
    <property type="entry name" value="POR_N"/>
    <property type="match status" value="1"/>
</dbReference>